<name>A0AAW1NV35_9CHLO</name>
<evidence type="ECO:0000313" key="5">
    <source>
        <dbReference type="Proteomes" id="UP001465755"/>
    </source>
</evidence>
<dbReference type="Gene3D" id="3.50.50.60">
    <property type="entry name" value="FAD/NAD(P)-binding domain"/>
    <property type="match status" value="1"/>
</dbReference>
<evidence type="ECO:0000259" key="3">
    <source>
        <dbReference type="Pfam" id="PF01494"/>
    </source>
</evidence>
<accession>A0AAW1NV35</accession>
<dbReference type="InterPro" id="IPR050493">
    <property type="entry name" value="FAD-dep_Monooxygenase_BioMet"/>
</dbReference>
<dbReference type="Pfam" id="PF01494">
    <property type="entry name" value="FAD_binding_3"/>
    <property type="match status" value="1"/>
</dbReference>
<dbReference type="PANTHER" id="PTHR13789">
    <property type="entry name" value="MONOOXYGENASE"/>
    <property type="match status" value="1"/>
</dbReference>
<evidence type="ECO:0000256" key="1">
    <source>
        <dbReference type="ARBA" id="ARBA00023002"/>
    </source>
</evidence>
<keyword evidence="5" id="KW-1185">Reference proteome</keyword>
<evidence type="ECO:0000256" key="2">
    <source>
        <dbReference type="ARBA" id="ARBA00023033"/>
    </source>
</evidence>
<dbReference type="InterPro" id="IPR002938">
    <property type="entry name" value="FAD-bd"/>
</dbReference>
<dbReference type="EMBL" id="JALJOQ010000134">
    <property type="protein sequence ID" value="KAK9794924.1"/>
    <property type="molecule type" value="Genomic_DNA"/>
</dbReference>
<keyword evidence="1" id="KW-0560">Oxidoreductase</keyword>
<dbReference type="AlphaFoldDB" id="A0AAW1NV35"/>
<dbReference type="GO" id="GO:0071949">
    <property type="term" value="F:FAD binding"/>
    <property type="evidence" value="ECO:0007669"/>
    <property type="project" value="InterPro"/>
</dbReference>
<feature type="domain" description="FAD-binding" evidence="3">
    <location>
        <begin position="325"/>
        <end position="388"/>
    </location>
</feature>
<dbReference type="GO" id="GO:0004497">
    <property type="term" value="F:monooxygenase activity"/>
    <property type="evidence" value="ECO:0007669"/>
    <property type="project" value="UniProtKB-KW"/>
</dbReference>
<dbReference type="Proteomes" id="UP001465755">
    <property type="component" value="Unassembled WGS sequence"/>
</dbReference>
<dbReference type="InterPro" id="IPR036188">
    <property type="entry name" value="FAD/NAD-bd_sf"/>
</dbReference>
<keyword evidence="2" id="KW-0503">Monooxygenase</keyword>
<reference evidence="4 5" key="1">
    <citation type="journal article" date="2024" name="Nat. Commun.">
        <title>Phylogenomics reveals the evolutionary origins of lichenization in chlorophyte algae.</title>
        <authorList>
            <person name="Puginier C."/>
            <person name="Libourel C."/>
            <person name="Otte J."/>
            <person name="Skaloud P."/>
            <person name="Haon M."/>
            <person name="Grisel S."/>
            <person name="Petersen M."/>
            <person name="Berrin J.G."/>
            <person name="Delaux P.M."/>
            <person name="Dal Grande F."/>
            <person name="Keller J."/>
        </authorList>
    </citation>
    <scope>NUCLEOTIDE SEQUENCE [LARGE SCALE GENOMIC DNA]</scope>
    <source>
        <strain evidence="4 5">SAG 2036</strain>
    </source>
</reference>
<dbReference type="PRINTS" id="PR00420">
    <property type="entry name" value="RNGMNOXGNASE"/>
</dbReference>
<protein>
    <recommendedName>
        <fullName evidence="3">FAD-binding domain-containing protein</fullName>
    </recommendedName>
</protein>
<evidence type="ECO:0000313" key="4">
    <source>
        <dbReference type="EMBL" id="KAK9794924.1"/>
    </source>
</evidence>
<dbReference type="SUPFAM" id="SSF51905">
    <property type="entry name" value="FAD/NAD(P)-binding domain"/>
    <property type="match status" value="1"/>
</dbReference>
<dbReference type="PANTHER" id="PTHR13789:SF309">
    <property type="entry name" value="PUTATIVE (AFU_ORTHOLOGUE AFUA_6G14510)-RELATED"/>
    <property type="match status" value="1"/>
</dbReference>
<organism evidence="4 5">
    <name type="scientific">Symbiochloris irregularis</name>
    <dbReference type="NCBI Taxonomy" id="706552"/>
    <lineage>
        <taxon>Eukaryota</taxon>
        <taxon>Viridiplantae</taxon>
        <taxon>Chlorophyta</taxon>
        <taxon>core chlorophytes</taxon>
        <taxon>Trebouxiophyceae</taxon>
        <taxon>Trebouxiales</taxon>
        <taxon>Trebouxiaceae</taxon>
        <taxon>Symbiochloris</taxon>
    </lineage>
</organism>
<comment type="caution">
    <text evidence="4">The sequence shown here is derived from an EMBL/GenBank/DDBJ whole genome shotgun (WGS) entry which is preliminary data.</text>
</comment>
<proteinExistence type="predicted"/>
<gene>
    <name evidence="4" type="ORF">WJX73_008825</name>
</gene>
<sequence length="430" mass="47667">MTSVDVAVIGGGPAGLLVALGLIKTNPSLRIKVFERAQRYRECGAGISLHVNGLKSIKAICPELYKQFEARTFEFETFDECNQAGEVVTERSSLPAANMQSEQRLQEYGVKPGFMGWSDIQKLFYQALPQDVVQFGHALADIREHAHGVTLSFPGQPGVEASHVIAADGYFSPTREIIMQDGPPAFQNILLWRARMPWQEGLGFPREGRWARSFIGAKTYSNIYTLQNGTVGWVLSVPTAVYEQRGVQFDALAFATSKQRREAASGQDILKSSTEEQHQRALQAAEGLAPQLLTWIKASDPDGVIEHGLFTRPSSLLEPAADKGWGKGRVTFIGDAAHATRPTGLGLNMALEDCPELAWFIQEQGLSADTFRAFEKDRAPRVAQIVRQEEGRGSLAYKDDVKEVSNRNELLPMKPDEFERFKETERAIKI</sequence>